<dbReference type="Proteomes" id="UP000762676">
    <property type="component" value="Unassembled WGS sequence"/>
</dbReference>
<name>A0AAV4ELK8_9GAST</name>
<evidence type="ECO:0000313" key="2">
    <source>
        <dbReference type="Proteomes" id="UP000762676"/>
    </source>
</evidence>
<keyword evidence="2" id="KW-1185">Reference proteome</keyword>
<reference evidence="1 2" key="1">
    <citation type="journal article" date="2021" name="Elife">
        <title>Chloroplast acquisition without the gene transfer in kleptoplastic sea slugs, Plakobranchus ocellatus.</title>
        <authorList>
            <person name="Maeda T."/>
            <person name="Takahashi S."/>
            <person name="Yoshida T."/>
            <person name="Shimamura S."/>
            <person name="Takaki Y."/>
            <person name="Nagai Y."/>
            <person name="Toyoda A."/>
            <person name="Suzuki Y."/>
            <person name="Arimoto A."/>
            <person name="Ishii H."/>
            <person name="Satoh N."/>
            <person name="Nishiyama T."/>
            <person name="Hasebe M."/>
            <person name="Maruyama T."/>
            <person name="Minagawa J."/>
            <person name="Obokata J."/>
            <person name="Shigenobu S."/>
        </authorList>
    </citation>
    <scope>NUCLEOTIDE SEQUENCE [LARGE SCALE GENOMIC DNA]</scope>
</reference>
<comment type="caution">
    <text evidence="1">The sequence shown here is derived from an EMBL/GenBank/DDBJ whole genome shotgun (WGS) entry which is preliminary data.</text>
</comment>
<accession>A0AAV4ELK8</accession>
<dbReference type="EMBL" id="BMAT01000221">
    <property type="protein sequence ID" value="GFR61972.1"/>
    <property type="molecule type" value="Genomic_DNA"/>
</dbReference>
<evidence type="ECO:0000313" key="1">
    <source>
        <dbReference type="EMBL" id="GFR61972.1"/>
    </source>
</evidence>
<sequence length="119" mass="13031">MFLPLVSLANPPTKQANLSLRTRSRFRLFRPPPCVVVVHGGQAPPNSKWSDDPFDLTRLHNATASCPGNAWMAASLVTGVWTLGDKEDAQISATTTTKKNNCLRSVHPEDGPLSLYYVL</sequence>
<proteinExistence type="predicted"/>
<protein>
    <submittedName>
        <fullName evidence="1">Uncharacterized protein</fullName>
    </submittedName>
</protein>
<organism evidence="1 2">
    <name type="scientific">Elysia marginata</name>
    <dbReference type="NCBI Taxonomy" id="1093978"/>
    <lineage>
        <taxon>Eukaryota</taxon>
        <taxon>Metazoa</taxon>
        <taxon>Spiralia</taxon>
        <taxon>Lophotrochozoa</taxon>
        <taxon>Mollusca</taxon>
        <taxon>Gastropoda</taxon>
        <taxon>Heterobranchia</taxon>
        <taxon>Euthyneura</taxon>
        <taxon>Panpulmonata</taxon>
        <taxon>Sacoglossa</taxon>
        <taxon>Placobranchoidea</taxon>
        <taxon>Plakobranchidae</taxon>
        <taxon>Elysia</taxon>
    </lineage>
</organism>
<gene>
    <name evidence="1" type="ORF">ElyMa_000118300</name>
</gene>
<dbReference type="AlphaFoldDB" id="A0AAV4ELK8"/>